<keyword evidence="2 3" id="KW-0378">Hydrolase</keyword>
<gene>
    <name evidence="6" type="ORF">Abor_003_029</name>
    <name evidence="5" type="ORF">AcetOrient_orf02318</name>
</gene>
<evidence type="ECO:0000256" key="2">
    <source>
        <dbReference type="ARBA" id="ARBA00022801"/>
    </source>
</evidence>
<dbReference type="InterPro" id="IPR015797">
    <property type="entry name" value="NUDIX_hydrolase-like_dom_sf"/>
</dbReference>
<dbReference type="GO" id="GO:0016787">
    <property type="term" value="F:hydrolase activity"/>
    <property type="evidence" value="ECO:0007669"/>
    <property type="project" value="UniProtKB-KW"/>
</dbReference>
<dbReference type="EMBL" id="BAMX01000003">
    <property type="protein sequence ID" value="GAN64959.1"/>
    <property type="molecule type" value="Genomic_DNA"/>
</dbReference>
<evidence type="ECO:0000313" key="7">
    <source>
        <dbReference type="Proteomes" id="UP000032670"/>
    </source>
</evidence>
<name>A0A2Z5ZGY1_9PROT</name>
<reference evidence="5 8" key="2">
    <citation type="submission" date="2018-02" db="EMBL/GenBank/DDBJ databases">
        <title>Acetobacter orientalis genome.</title>
        <authorList>
            <person name="Nakashima N."/>
            <person name="Tamura T."/>
        </authorList>
    </citation>
    <scope>NUCLEOTIDE SEQUENCE [LARGE SCALE GENOMIC DNA]</scope>
    <source>
        <strain evidence="5 8">FAN1</strain>
    </source>
</reference>
<evidence type="ECO:0000256" key="1">
    <source>
        <dbReference type="ARBA" id="ARBA00001946"/>
    </source>
</evidence>
<organism evidence="5 8">
    <name type="scientific">Acetobacter orientalis</name>
    <dbReference type="NCBI Taxonomy" id="146474"/>
    <lineage>
        <taxon>Bacteria</taxon>
        <taxon>Pseudomonadati</taxon>
        <taxon>Pseudomonadota</taxon>
        <taxon>Alphaproteobacteria</taxon>
        <taxon>Acetobacterales</taxon>
        <taxon>Acetobacteraceae</taxon>
        <taxon>Acetobacter</taxon>
    </lineage>
</organism>
<comment type="cofactor">
    <cofactor evidence="1">
        <name>Mg(2+)</name>
        <dbReference type="ChEBI" id="CHEBI:18420"/>
    </cofactor>
</comment>
<dbReference type="EMBL" id="AP018515">
    <property type="protein sequence ID" value="BBC79890.1"/>
    <property type="molecule type" value="Genomic_DNA"/>
</dbReference>
<evidence type="ECO:0000259" key="4">
    <source>
        <dbReference type="PROSITE" id="PS51462"/>
    </source>
</evidence>
<evidence type="ECO:0000313" key="5">
    <source>
        <dbReference type="EMBL" id="BBC79890.1"/>
    </source>
</evidence>
<dbReference type="InterPro" id="IPR000086">
    <property type="entry name" value="NUDIX_hydrolase_dom"/>
</dbReference>
<dbReference type="AlphaFoldDB" id="A0A2Z5ZGY1"/>
<dbReference type="CDD" id="cd04673">
    <property type="entry name" value="NUDIX_ADPRase"/>
    <property type="match status" value="1"/>
</dbReference>
<reference evidence="6 7" key="1">
    <citation type="submission" date="2012-11" db="EMBL/GenBank/DDBJ databases">
        <title>Whole genome sequence of Acetobacter orientalis 21F-2.</title>
        <authorList>
            <person name="Azuma Y."/>
            <person name="Higashiura N."/>
            <person name="Hirakawa H."/>
            <person name="Matsushita K."/>
        </authorList>
    </citation>
    <scope>NUCLEOTIDE SEQUENCE [LARGE SCALE GENOMIC DNA]</scope>
    <source>
        <strain evidence="6 7">21F-2</strain>
    </source>
</reference>
<dbReference type="Pfam" id="PF00293">
    <property type="entry name" value="NUDIX"/>
    <property type="match status" value="1"/>
</dbReference>
<dbReference type="PROSITE" id="PS00893">
    <property type="entry name" value="NUDIX_BOX"/>
    <property type="match status" value="1"/>
</dbReference>
<keyword evidence="7" id="KW-1185">Reference proteome</keyword>
<dbReference type="KEGG" id="aot:AcetOri_orf02318"/>
<dbReference type="PANTHER" id="PTHR43736">
    <property type="entry name" value="ADP-RIBOSE PYROPHOSPHATASE"/>
    <property type="match status" value="1"/>
</dbReference>
<dbReference type="PANTHER" id="PTHR43736:SF1">
    <property type="entry name" value="DIHYDRONEOPTERIN TRIPHOSPHATE DIPHOSPHATASE"/>
    <property type="match status" value="1"/>
</dbReference>
<dbReference type="SUPFAM" id="SSF55811">
    <property type="entry name" value="Nudix"/>
    <property type="match status" value="1"/>
</dbReference>
<sequence length="158" mass="17339">MHSAYMADLPFFPRVGVLAVVQHNGKFLLVKRAKAPDAGLWGFPGGRVEPGETLHTAATRELQEETGLEATATHVIDTFDSLHYDVQGNLIFHYVIVALNCTLATQAHCTPIANDDALEARWFSYDEICALGAHACTRLQELAQMARHSSVPDLKTHS</sequence>
<accession>A0A0D6NG20</accession>
<dbReference type="InterPro" id="IPR020476">
    <property type="entry name" value="Nudix_hydrolase"/>
</dbReference>
<dbReference type="Gene3D" id="3.90.79.10">
    <property type="entry name" value="Nucleoside Triphosphate Pyrophosphohydrolase"/>
    <property type="match status" value="1"/>
</dbReference>
<dbReference type="Proteomes" id="UP000270034">
    <property type="component" value="Chromosome"/>
</dbReference>
<dbReference type="PROSITE" id="PS51462">
    <property type="entry name" value="NUDIX"/>
    <property type="match status" value="1"/>
</dbReference>
<evidence type="ECO:0000313" key="6">
    <source>
        <dbReference type="EMBL" id="GAN64959.1"/>
    </source>
</evidence>
<accession>A0A2Z5ZGY1</accession>
<comment type="similarity">
    <text evidence="3">Belongs to the Nudix hydrolase family.</text>
</comment>
<dbReference type="InterPro" id="IPR020084">
    <property type="entry name" value="NUDIX_hydrolase_CS"/>
</dbReference>
<evidence type="ECO:0000256" key="3">
    <source>
        <dbReference type="RuleBase" id="RU003476"/>
    </source>
</evidence>
<dbReference type="Proteomes" id="UP000032670">
    <property type="component" value="Unassembled WGS sequence"/>
</dbReference>
<protein>
    <submittedName>
        <fullName evidence="5">ADP-ribose pyrophosphatase/hydrolase</fullName>
    </submittedName>
</protein>
<feature type="domain" description="Nudix hydrolase" evidence="4">
    <location>
        <begin position="10"/>
        <end position="146"/>
    </location>
</feature>
<dbReference type="PRINTS" id="PR00502">
    <property type="entry name" value="NUDIXFAMILY"/>
</dbReference>
<evidence type="ECO:0000313" key="8">
    <source>
        <dbReference type="Proteomes" id="UP000270034"/>
    </source>
</evidence>
<proteinExistence type="inferred from homology"/>